<dbReference type="KEGG" id="hta:BVU17_18625"/>
<accession>A0A2H5A4B2</accession>
<keyword evidence="3" id="KW-0614">Plasmid</keyword>
<reference evidence="3 4" key="1">
    <citation type="submission" date="2017-01" db="EMBL/GenBank/DDBJ databases">
        <title>A Red Light-Sensitive Sensory Rhodopsin I From Haloarcula taiwanensis, A New Haloarchaeon Isolated From Taiwan.</title>
        <authorList>
            <person name="Yang C.-S."/>
            <person name="Han Y.-A."/>
            <person name="Chen P.-C."/>
            <person name="Ng W.V."/>
            <person name="Chen T.-W."/>
        </authorList>
    </citation>
    <scope>NUCLEOTIDE SEQUENCE [LARGE SCALE GENOMIC DNA]</scope>
    <source>
        <strain evidence="3 4">Taiwanensis</strain>
        <plasmid evidence="3 4">pNYT2</plasmid>
    </source>
</reference>
<dbReference type="Proteomes" id="UP000242917">
    <property type="component" value="Plasmid pNYT2"/>
</dbReference>
<gene>
    <name evidence="3" type="ORF">BVU17_18625</name>
</gene>
<dbReference type="OrthoDB" id="247722at2157"/>
<dbReference type="AlphaFoldDB" id="A0A2H5A4B2"/>
<keyword evidence="4" id="KW-1185">Reference proteome</keyword>
<geneLocation type="plasmid" evidence="3 4">
    <name>pNYT2</name>
</geneLocation>
<evidence type="ECO:0000313" key="4">
    <source>
        <dbReference type="Proteomes" id="UP000242917"/>
    </source>
</evidence>
<protein>
    <recommendedName>
        <fullName evidence="2">DUF7344 domain-containing protein</fullName>
    </recommendedName>
</protein>
<name>A0A2H5A4B2_9EURY</name>
<dbReference type="Pfam" id="PF24035">
    <property type="entry name" value="DUF7344"/>
    <property type="match status" value="1"/>
</dbReference>
<feature type="compositionally biased region" description="Acidic residues" evidence="1">
    <location>
        <begin position="1"/>
        <end position="11"/>
    </location>
</feature>
<evidence type="ECO:0000259" key="2">
    <source>
        <dbReference type="Pfam" id="PF24035"/>
    </source>
</evidence>
<feature type="domain" description="DUF7344" evidence="2">
    <location>
        <begin position="36"/>
        <end position="113"/>
    </location>
</feature>
<proteinExistence type="predicted"/>
<dbReference type="InterPro" id="IPR055768">
    <property type="entry name" value="DUF7344"/>
</dbReference>
<sequence length="147" mass="16449">MAEEPDTDEQATSDASASPEKQLPPPSILEIEPVYQALGHSRRRYLCYTLLEDTEWSLTELATKIAAWEHDVPEHAVTEAQREEVYVSLYHAHVPKLVDEGVITFDETTETITTAEHAEQVIAALEGMGASLDSNQETHARSEMDER</sequence>
<organism evidence="3 4">
    <name type="scientific">Haloarcula taiwanensis</name>
    <dbReference type="NCBI Taxonomy" id="1932004"/>
    <lineage>
        <taxon>Archaea</taxon>
        <taxon>Methanobacteriati</taxon>
        <taxon>Methanobacteriota</taxon>
        <taxon>Stenosarchaea group</taxon>
        <taxon>Halobacteria</taxon>
        <taxon>Halobacteriales</taxon>
        <taxon>Haloarculaceae</taxon>
        <taxon>Haloarcula</taxon>
    </lineage>
</organism>
<dbReference type="EMBL" id="CP019157">
    <property type="protein sequence ID" value="AUG49586.1"/>
    <property type="molecule type" value="Genomic_DNA"/>
</dbReference>
<evidence type="ECO:0000313" key="3">
    <source>
        <dbReference type="EMBL" id="AUG49586.1"/>
    </source>
</evidence>
<feature type="region of interest" description="Disordered" evidence="1">
    <location>
        <begin position="1"/>
        <end position="26"/>
    </location>
</feature>
<evidence type="ECO:0000256" key="1">
    <source>
        <dbReference type="SAM" id="MobiDB-lite"/>
    </source>
</evidence>